<dbReference type="Proteomes" id="UP001295463">
    <property type="component" value="Chromosome"/>
</dbReference>
<dbReference type="InterPro" id="IPR019776">
    <property type="entry name" value="Flagellar_basal_body_rod_CS"/>
</dbReference>
<proteinExistence type="inferred from homology"/>
<reference evidence="9 10" key="1">
    <citation type="submission" date="2022-03" db="EMBL/GenBank/DDBJ databases">
        <authorList>
            <person name="Koch H."/>
        </authorList>
    </citation>
    <scope>NUCLEOTIDE SEQUENCE [LARGE SCALE GENOMIC DNA]</scope>
    <source>
        <strain evidence="9 10">G1</strain>
    </source>
</reference>
<keyword evidence="4 6" id="KW-0975">Bacterial flagellum</keyword>
<evidence type="ECO:0000256" key="5">
    <source>
        <dbReference type="ARBA" id="ARBA00025933"/>
    </source>
</evidence>
<dbReference type="PANTHER" id="PTHR30435:SF2">
    <property type="entry name" value="FLAGELLAR BASAL-BODY ROD PROTEIN FLGC"/>
    <property type="match status" value="1"/>
</dbReference>
<evidence type="ECO:0000256" key="2">
    <source>
        <dbReference type="ARBA" id="ARBA00009677"/>
    </source>
</evidence>
<feature type="domain" description="Flagellar basal body rod protein N-terminal" evidence="7">
    <location>
        <begin position="9"/>
        <end position="35"/>
    </location>
</feature>
<evidence type="ECO:0000256" key="3">
    <source>
        <dbReference type="ARBA" id="ARBA00017941"/>
    </source>
</evidence>
<keyword evidence="9" id="KW-0966">Cell projection</keyword>
<comment type="subunit">
    <text evidence="5 6">The basal body constitutes a major portion of the flagellar organelle and consists of four rings (L,P,S, and M) mounted on a central rod. The rod consists of about 26 subunits of FlgG in the distal portion, and FlgB, FlgC and FlgF are thought to build up the proximal portion of the rod with about 6 subunits each.</text>
</comment>
<evidence type="ECO:0000256" key="6">
    <source>
        <dbReference type="RuleBase" id="RU362062"/>
    </source>
</evidence>
<dbReference type="NCBIfam" id="TIGR01395">
    <property type="entry name" value="FlgC"/>
    <property type="match status" value="1"/>
</dbReference>
<sequence>MDLFTAMGTSSSALSAERTRMNLISSNLANANTTRTAEGGPYRRKDAIFLATPPTDTFGKTLAGVTATQIRQVTVSGIIEDKNAPRMQYDPSHPDATPDGYVAMPNVNVVEEMVDMITATRVYEANVMAAQAAKGMALKTLEIGR</sequence>
<dbReference type="RefSeq" id="WP_305730959.1">
    <property type="nucleotide sequence ID" value="NZ_OW150024.1"/>
</dbReference>
<dbReference type="InterPro" id="IPR001444">
    <property type="entry name" value="Flag_bb_rod_N"/>
</dbReference>
<evidence type="ECO:0000256" key="4">
    <source>
        <dbReference type="ARBA" id="ARBA00023143"/>
    </source>
</evidence>
<feature type="domain" description="Flagellar basal-body/hook protein C-terminal" evidence="8">
    <location>
        <begin position="100"/>
        <end position="141"/>
    </location>
</feature>
<dbReference type="Pfam" id="PF00460">
    <property type="entry name" value="Flg_bb_rod"/>
    <property type="match status" value="1"/>
</dbReference>
<evidence type="ECO:0000256" key="1">
    <source>
        <dbReference type="ARBA" id="ARBA00004117"/>
    </source>
</evidence>
<name>A0ABM9D400_9BACT</name>
<dbReference type="InterPro" id="IPR010930">
    <property type="entry name" value="Flg_bb/hook_C_dom"/>
</dbReference>
<evidence type="ECO:0000313" key="9">
    <source>
        <dbReference type="EMBL" id="CAH2029984.1"/>
    </source>
</evidence>
<evidence type="ECO:0000259" key="7">
    <source>
        <dbReference type="Pfam" id="PF00460"/>
    </source>
</evidence>
<keyword evidence="9" id="KW-0969">Cilium</keyword>
<evidence type="ECO:0000259" key="8">
    <source>
        <dbReference type="Pfam" id="PF06429"/>
    </source>
</evidence>
<dbReference type="EMBL" id="OW150024">
    <property type="protein sequence ID" value="CAH2029984.1"/>
    <property type="molecule type" value="Genomic_DNA"/>
</dbReference>
<evidence type="ECO:0000313" key="10">
    <source>
        <dbReference type="Proteomes" id="UP001295463"/>
    </source>
</evidence>
<dbReference type="PROSITE" id="PS00588">
    <property type="entry name" value="FLAGELLA_BB_ROD"/>
    <property type="match status" value="1"/>
</dbReference>
<protein>
    <recommendedName>
        <fullName evidence="3 6">Flagellar basal-body rod protein FlgC</fullName>
    </recommendedName>
</protein>
<organism evidence="9 10">
    <name type="scientific">Trichlorobacter ammonificans</name>
    <dbReference type="NCBI Taxonomy" id="2916410"/>
    <lineage>
        <taxon>Bacteria</taxon>
        <taxon>Pseudomonadati</taxon>
        <taxon>Thermodesulfobacteriota</taxon>
        <taxon>Desulfuromonadia</taxon>
        <taxon>Geobacterales</taxon>
        <taxon>Geobacteraceae</taxon>
        <taxon>Trichlorobacter</taxon>
    </lineage>
</organism>
<dbReference type="InterPro" id="IPR006299">
    <property type="entry name" value="FlgC"/>
</dbReference>
<comment type="subcellular location">
    <subcellularLocation>
        <location evidence="1 6">Bacterial flagellum basal body</location>
    </subcellularLocation>
</comment>
<accession>A0ABM9D400</accession>
<comment type="similarity">
    <text evidence="2">Belongs to the flagella basal body rod proteins family.</text>
</comment>
<keyword evidence="9" id="KW-0282">Flagellum</keyword>
<gene>
    <name evidence="9" type="primary">flgC</name>
    <name evidence="9" type="ORF">GEAMG1_0162</name>
</gene>
<dbReference type="PANTHER" id="PTHR30435">
    <property type="entry name" value="FLAGELLAR PROTEIN"/>
    <property type="match status" value="1"/>
</dbReference>
<dbReference type="Pfam" id="PF06429">
    <property type="entry name" value="Flg_bbr_C"/>
    <property type="match status" value="1"/>
</dbReference>
<keyword evidence="10" id="KW-1185">Reference proteome</keyword>